<accession>A0ABX1KUT7</accession>
<evidence type="ECO:0008006" key="4">
    <source>
        <dbReference type="Google" id="ProtNLM"/>
    </source>
</evidence>
<evidence type="ECO:0000256" key="1">
    <source>
        <dbReference type="SAM" id="MobiDB-lite"/>
    </source>
</evidence>
<protein>
    <recommendedName>
        <fullName evidence="4">Terminase</fullName>
    </recommendedName>
</protein>
<keyword evidence="3" id="KW-1185">Reference proteome</keyword>
<dbReference type="EMBL" id="JAAXLJ010000003">
    <property type="protein sequence ID" value="NLR17687.1"/>
    <property type="molecule type" value="Genomic_DNA"/>
</dbReference>
<reference evidence="2 3" key="1">
    <citation type="submission" date="2020-04" db="EMBL/GenBank/DDBJ databases">
        <title>A novel species of genus Lactobacillus that was isolated from fermented food Zha-chili.</title>
        <authorList>
            <person name="Zhang Z."/>
        </authorList>
    </citation>
    <scope>NUCLEOTIDE SEQUENCE [LARGE SCALE GENOMIC DNA]</scope>
    <source>
        <strain evidence="3">HBUAS51383</strain>
    </source>
</reference>
<dbReference type="Pfam" id="PF06896">
    <property type="entry name" value="Phage_TAC_3"/>
    <property type="match status" value="1"/>
</dbReference>
<sequence length="144" mass="16449">MSFKFAAKEIGLNRATEVKYSQKNVRRMYAWQLEQAKVQDMDTQISTAVDNGEDVDSLIRKQYQMNIDFMDHTRAFMNDVLKLTAKQLEKFDDMEVTEATNLAVRLSMRLMGMSDKQVTAAMEANSEDEDDTSKKSAPESESSN</sequence>
<feature type="region of interest" description="Disordered" evidence="1">
    <location>
        <begin position="118"/>
        <end position="144"/>
    </location>
</feature>
<organism evidence="2 3">
    <name type="scientific">Secundilactobacillus angelensis</name>
    <dbReference type="NCBI Taxonomy" id="2722706"/>
    <lineage>
        <taxon>Bacteria</taxon>
        <taxon>Bacillati</taxon>
        <taxon>Bacillota</taxon>
        <taxon>Bacilli</taxon>
        <taxon>Lactobacillales</taxon>
        <taxon>Lactobacillaceae</taxon>
        <taxon>Secundilactobacillus</taxon>
    </lineage>
</organism>
<gene>
    <name evidence="2" type="ORF">HC026_02000</name>
</gene>
<name>A0ABX1KUT7_9LACO</name>
<evidence type="ECO:0000313" key="3">
    <source>
        <dbReference type="Proteomes" id="UP000763447"/>
    </source>
</evidence>
<dbReference type="RefSeq" id="WP_168924312.1">
    <property type="nucleotide sequence ID" value="NZ_JAAXLJ010000003.1"/>
</dbReference>
<evidence type="ECO:0000313" key="2">
    <source>
        <dbReference type="EMBL" id="NLR17687.1"/>
    </source>
</evidence>
<dbReference type="Proteomes" id="UP000763447">
    <property type="component" value="Unassembled WGS sequence"/>
</dbReference>
<proteinExistence type="predicted"/>
<dbReference type="InterPro" id="IPR009681">
    <property type="entry name" value="Phage_TAC_Siphoviridae"/>
</dbReference>
<comment type="caution">
    <text evidence="2">The sequence shown here is derived from an EMBL/GenBank/DDBJ whole genome shotgun (WGS) entry which is preliminary data.</text>
</comment>